<keyword evidence="3" id="KW-1185">Reference proteome</keyword>
<dbReference type="InterPro" id="IPR051783">
    <property type="entry name" value="NAD(P)-dependent_oxidoreduct"/>
</dbReference>
<dbReference type="EMBL" id="CP015772">
    <property type="protein sequence ID" value="ANH81805.1"/>
    <property type="molecule type" value="Genomic_DNA"/>
</dbReference>
<sequence length="297" mass="31906">MKIFVTGASGFVGSAVVRELISAGHQVIGLARSEKSANIVSEAGAEILLGKLEDLDLLKQGALNADGIIHMAFFHDFMLTNDFSQFMKAAEMDKNAINAMGETLIGTGKPIIVTSGMLGLPLINGFATEESTTQHSPRTSEATALALAEKGVNASVIRLAPSVHDKGDHGFIPFIISLARKNGVSAYPSEGTNRWCAVHRLDAARAFRSAIEKGIKGALYNVVGDTGIKLKTIATLIGETLNLPVTSLSGEALTKHFEWMSNFITMDSPATSFKTQEQLGWKPEHIGLLEDMQQNYF</sequence>
<gene>
    <name evidence="2" type="ORF">A8C56_13180</name>
</gene>
<dbReference type="KEGG" id="nia:A8C56_13180"/>
<dbReference type="AlphaFoldDB" id="A0A1A9I3A2"/>
<dbReference type="GO" id="GO:0005737">
    <property type="term" value="C:cytoplasm"/>
    <property type="evidence" value="ECO:0007669"/>
    <property type="project" value="TreeGrafter"/>
</dbReference>
<dbReference type="InterPro" id="IPR001509">
    <property type="entry name" value="Epimerase_deHydtase"/>
</dbReference>
<dbReference type="SUPFAM" id="SSF51735">
    <property type="entry name" value="NAD(P)-binding Rossmann-fold domains"/>
    <property type="match status" value="1"/>
</dbReference>
<feature type="domain" description="NAD-dependent epimerase/dehydratase" evidence="1">
    <location>
        <begin position="3"/>
        <end position="222"/>
    </location>
</feature>
<name>A0A1A9I3A2_9BACT</name>
<dbReference type="Proteomes" id="UP000077667">
    <property type="component" value="Chromosome"/>
</dbReference>
<dbReference type="CDD" id="cd05262">
    <property type="entry name" value="SDR_a7"/>
    <property type="match status" value="1"/>
</dbReference>
<dbReference type="RefSeq" id="WP_067756814.1">
    <property type="nucleotide sequence ID" value="NZ_CP015772.1"/>
</dbReference>
<dbReference type="Gene3D" id="3.40.50.720">
    <property type="entry name" value="NAD(P)-binding Rossmann-like Domain"/>
    <property type="match status" value="1"/>
</dbReference>
<dbReference type="Pfam" id="PF01370">
    <property type="entry name" value="Epimerase"/>
    <property type="match status" value="1"/>
</dbReference>
<reference evidence="2 3" key="1">
    <citation type="submission" date="2016-05" db="EMBL/GenBank/DDBJ databases">
        <title>Niabella ginsenosidivorans BS26 whole genome sequencing.</title>
        <authorList>
            <person name="Im W.T."/>
            <person name="Siddiqi M.Z."/>
        </authorList>
    </citation>
    <scope>NUCLEOTIDE SEQUENCE [LARGE SCALE GENOMIC DNA]</scope>
    <source>
        <strain evidence="2 3">BS26</strain>
    </source>
</reference>
<dbReference type="OrthoDB" id="9807212at2"/>
<dbReference type="GO" id="GO:0004029">
    <property type="term" value="F:aldehyde dehydrogenase (NAD+) activity"/>
    <property type="evidence" value="ECO:0007669"/>
    <property type="project" value="TreeGrafter"/>
</dbReference>
<dbReference type="PANTHER" id="PTHR48079">
    <property type="entry name" value="PROTEIN YEEZ"/>
    <property type="match status" value="1"/>
</dbReference>
<organism evidence="2 3">
    <name type="scientific">Niabella ginsenosidivorans</name>
    <dbReference type="NCBI Taxonomy" id="1176587"/>
    <lineage>
        <taxon>Bacteria</taxon>
        <taxon>Pseudomonadati</taxon>
        <taxon>Bacteroidota</taxon>
        <taxon>Chitinophagia</taxon>
        <taxon>Chitinophagales</taxon>
        <taxon>Chitinophagaceae</taxon>
        <taxon>Niabella</taxon>
    </lineage>
</organism>
<dbReference type="STRING" id="1176587.A8C56_13180"/>
<accession>A0A1A9I3A2</accession>
<protein>
    <submittedName>
        <fullName evidence="2">3-beta hydroxysteroid dehydrogenase</fullName>
    </submittedName>
</protein>
<evidence type="ECO:0000313" key="2">
    <source>
        <dbReference type="EMBL" id="ANH81805.1"/>
    </source>
</evidence>
<evidence type="ECO:0000259" key="1">
    <source>
        <dbReference type="Pfam" id="PF01370"/>
    </source>
</evidence>
<dbReference type="PANTHER" id="PTHR48079:SF9">
    <property type="entry name" value="PUTATIVE-RELATED"/>
    <property type="match status" value="1"/>
</dbReference>
<evidence type="ECO:0000313" key="3">
    <source>
        <dbReference type="Proteomes" id="UP000077667"/>
    </source>
</evidence>
<dbReference type="InterPro" id="IPR036291">
    <property type="entry name" value="NAD(P)-bd_dom_sf"/>
</dbReference>
<proteinExistence type="predicted"/>